<sequence>MKIKFLALLIGVGLAMIFAGHVEAKGLTTSTNSTGADASFFTVIDGLETYTYVSASDFVTKDPYGGSSGSSVWVGIFMVDIGDPENYEDDVFKDFFGYADLGAGDFVVGKGLSSAALQPVDVEVCEAIYYEGPGAPPEPECFDVSVDLVWGSAGDLSKDWGNSHHRDPACSSDSSFSTRYRVAVANGSVTDGERQFTPDPSDYAAVYASSYKDASRGCDFGGDPCTDGFALMDAVKMNGRGRGVTPANIPTAWASAGCSVPTR</sequence>
<name>A0A1G1WGS0_9BACT</name>
<dbReference type="EMBL" id="MHCS01000008">
    <property type="protein sequence ID" value="OGY26903.1"/>
    <property type="molecule type" value="Genomic_DNA"/>
</dbReference>
<accession>A0A1G1WGS0</accession>
<evidence type="ECO:0000313" key="2">
    <source>
        <dbReference type="EMBL" id="OGY26903.1"/>
    </source>
</evidence>
<evidence type="ECO:0000313" key="3">
    <source>
        <dbReference type="Proteomes" id="UP000176389"/>
    </source>
</evidence>
<proteinExistence type="predicted"/>
<reference evidence="2 3" key="1">
    <citation type="journal article" date="2016" name="Nat. Commun.">
        <title>Thousands of microbial genomes shed light on interconnected biogeochemical processes in an aquifer system.</title>
        <authorList>
            <person name="Anantharaman K."/>
            <person name="Brown C.T."/>
            <person name="Hug L.A."/>
            <person name="Sharon I."/>
            <person name="Castelle C.J."/>
            <person name="Probst A.J."/>
            <person name="Thomas B.C."/>
            <person name="Singh A."/>
            <person name="Wilkins M.J."/>
            <person name="Karaoz U."/>
            <person name="Brodie E.L."/>
            <person name="Williams K.H."/>
            <person name="Hubbard S.S."/>
            <person name="Banfield J.F."/>
        </authorList>
    </citation>
    <scope>NUCLEOTIDE SEQUENCE [LARGE SCALE GENOMIC DNA]</scope>
</reference>
<keyword evidence="1" id="KW-0732">Signal</keyword>
<dbReference type="Proteomes" id="UP000176389">
    <property type="component" value="Unassembled WGS sequence"/>
</dbReference>
<organism evidence="2 3">
    <name type="scientific">Candidatus Woykebacteria bacterium RBG_16_43_9</name>
    <dbReference type="NCBI Taxonomy" id="1802596"/>
    <lineage>
        <taxon>Bacteria</taxon>
        <taxon>Candidatus Woykeibacteriota</taxon>
    </lineage>
</organism>
<dbReference type="AlphaFoldDB" id="A0A1G1WGS0"/>
<feature type="chain" id="PRO_5009581194" evidence="1">
    <location>
        <begin position="25"/>
        <end position="263"/>
    </location>
</feature>
<feature type="signal peptide" evidence="1">
    <location>
        <begin position="1"/>
        <end position="24"/>
    </location>
</feature>
<evidence type="ECO:0000256" key="1">
    <source>
        <dbReference type="SAM" id="SignalP"/>
    </source>
</evidence>
<protein>
    <submittedName>
        <fullName evidence="2">Uncharacterized protein</fullName>
    </submittedName>
</protein>
<gene>
    <name evidence="2" type="ORF">A2Z11_01865</name>
</gene>
<comment type="caution">
    <text evidence="2">The sequence shown here is derived from an EMBL/GenBank/DDBJ whole genome shotgun (WGS) entry which is preliminary data.</text>
</comment>